<dbReference type="GO" id="GO:0005829">
    <property type="term" value="C:cytosol"/>
    <property type="evidence" value="ECO:0007669"/>
    <property type="project" value="TreeGrafter"/>
</dbReference>
<dbReference type="NCBIfam" id="TIGR00099">
    <property type="entry name" value="Cof-subfamily"/>
    <property type="match status" value="1"/>
</dbReference>
<evidence type="ECO:0000313" key="1">
    <source>
        <dbReference type="EMBL" id="CRF32441.1"/>
    </source>
</evidence>
<dbReference type="InterPro" id="IPR023214">
    <property type="entry name" value="HAD_sf"/>
</dbReference>
<dbReference type="EMBL" id="CVLB01000001">
    <property type="protein sequence ID" value="CRF32441.1"/>
    <property type="molecule type" value="Genomic_DNA"/>
</dbReference>
<dbReference type="NCBIfam" id="TIGR01484">
    <property type="entry name" value="HAD-SF-IIB"/>
    <property type="match status" value="1"/>
</dbReference>
<dbReference type="Gene3D" id="3.30.1240.10">
    <property type="match status" value="1"/>
</dbReference>
<dbReference type="PROSITE" id="PS01229">
    <property type="entry name" value="COF_2"/>
    <property type="match status" value="1"/>
</dbReference>
<organism evidence="1 2">
    <name type="scientific">Brachyspira suanatina</name>
    <dbReference type="NCBI Taxonomy" id="381802"/>
    <lineage>
        <taxon>Bacteria</taxon>
        <taxon>Pseudomonadati</taxon>
        <taxon>Spirochaetota</taxon>
        <taxon>Spirochaetia</taxon>
        <taxon>Brachyspirales</taxon>
        <taxon>Brachyspiraceae</taxon>
        <taxon>Brachyspira</taxon>
    </lineage>
</organism>
<dbReference type="GO" id="GO:0016791">
    <property type="term" value="F:phosphatase activity"/>
    <property type="evidence" value="ECO:0007669"/>
    <property type="project" value="UniProtKB-ARBA"/>
</dbReference>
<keyword evidence="2" id="KW-1185">Reference proteome</keyword>
<dbReference type="Pfam" id="PF08282">
    <property type="entry name" value="Hydrolase_3"/>
    <property type="match status" value="1"/>
</dbReference>
<name>A0A0G4K5B7_9SPIR</name>
<dbReference type="RefSeq" id="WP_048593895.1">
    <property type="nucleotide sequence ID" value="NZ_CVLB01000001.1"/>
</dbReference>
<dbReference type="Gene3D" id="3.40.50.1000">
    <property type="entry name" value="HAD superfamily/HAD-like"/>
    <property type="match status" value="1"/>
</dbReference>
<keyword evidence="1" id="KW-0378">Hydrolase</keyword>
<dbReference type="OrthoDB" id="1654797at2"/>
<dbReference type="PROSITE" id="PS01228">
    <property type="entry name" value="COF_1"/>
    <property type="match status" value="1"/>
</dbReference>
<dbReference type="PANTHER" id="PTHR10000">
    <property type="entry name" value="PHOSPHOSERINE PHOSPHATASE"/>
    <property type="match status" value="1"/>
</dbReference>
<dbReference type="GO" id="GO:0000287">
    <property type="term" value="F:magnesium ion binding"/>
    <property type="evidence" value="ECO:0007669"/>
    <property type="project" value="TreeGrafter"/>
</dbReference>
<dbReference type="SFLD" id="SFLDG01140">
    <property type="entry name" value="C2.B:_Phosphomannomutase_and_P"/>
    <property type="match status" value="1"/>
</dbReference>
<gene>
    <name evidence="1" type="ORF">BRSU_0800</name>
</gene>
<sequence>MIKAVFFDIDGTLVSFDTHKISDSSKEAIRILKDKGIKVFIASGRALFQIDNLDGLEFDGYVTINGGCCLINDNGNHKEIYRVAIDKNDLFSLVDYLNKDKFPCTVITSDDILINYTDDIITHLYTMANVKVPDSVDFNDYVANNYDKILQLNIFVDENKEKYLMDNVLKNSKASRWHFSFADVNSKYSGKEVGIDKIIEHYGIDLSETMAFGDGGNDIGMIKHAAIGVAMGNANESVKKIADYITDDVDNDGVYKALKHFNLLD</sequence>
<dbReference type="PANTHER" id="PTHR10000:SF25">
    <property type="entry name" value="PHOSPHATASE YKRA-RELATED"/>
    <property type="match status" value="1"/>
</dbReference>
<dbReference type="SFLD" id="SFLDG01144">
    <property type="entry name" value="C2.B.4:_PGP_Like"/>
    <property type="match status" value="1"/>
</dbReference>
<dbReference type="Proteomes" id="UP000043763">
    <property type="component" value="Unassembled WGS sequence"/>
</dbReference>
<dbReference type="InterPro" id="IPR036412">
    <property type="entry name" value="HAD-like_sf"/>
</dbReference>
<proteinExistence type="predicted"/>
<protein>
    <submittedName>
        <fullName evidence="1">Hydrolase</fullName>
    </submittedName>
</protein>
<dbReference type="SUPFAM" id="SSF56784">
    <property type="entry name" value="HAD-like"/>
    <property type="match status" value="1"/>
</dbReference>
<dbReference type="SFLD" id="SFLDS00003">
    <property type="entry name" value="Haloacid_Dehalogenase"/>
    <property type="match status" value="1"/>
</dbReference>
<accession>A0A0G4K5B7</accession>
<dbReference type="AlphaFoldDB" id="A0A0G4K5B7"/>
<reference evidence="2" key="1">
    <citation type="submission" date="2015-04" db="EMBL/GenBank/DDBJ databases">
        <authorList>
            <person name="Mushtaq Mamoona"/>
        </authorList>
    </citation>
    <scope>NUCLEOTIDE SEQUENCE [LARGE SCALE GENOMIC DNA]</scope>
    <source>
        <strain evidence="2">AN4859/03</strain>
    </source>
</reference>
<dbReference type="InterPro" id="IPR000150">
    <property type="entry name" value="Cof"/>
</dbReference>
<dbReference type="InterPro" id="IPR006379">
    <property type="entry name" value="HAD-SF_hydro_IIB"/>
</dbReference>
<evidence type="ECO:0000313" key="2">
    <source>
        <dbReference type="Proteomes" id="UP000043763"/>
    </source>
</evidence>